<comment type="function">
    <text evidence="5">Stores iron in a soluble, non-toxic, readily available form. Important for iron homeostasis. Iron is taken up in the ferrous form and deposited as ferric hydroxides after oxidation.</text>
</comment>
<dbReference type="EMBL" id="CAUEEQ010007444">
    <property type="protein sequence ID" value="CAJ0931061.1"/>
    <property type="molecule type" value="Genomic_DNA"/>
</dbReference>
<keyword evidence="2 5" id="KW-0409">Iron storage</keyword>
<organism evidence="7 8">
    <name type="scientific">Ranitomeya imitator</name>
    <name type="common">mimic poison frog</name>
    <dbReference type="NCBI Taxonomy" id="111125"/>
    <lineage>
        <taxon>Eukaryota</taxon>
        <taxon>Metazoa</taxon>
        <taxon>Chordata</taxon>
        <taxon>Craniata</taxon>
        <taxon>Vertebrata</taxon>
        <taxon>Euteleostomi</taxon>
        <taxon>Amphibia</taxon>
        <taxon>Batrachia</taxon>
        <taxon>Anura</taxon>
        <taxon>Neobatrachia</taxon>
        <taxon>Hyloidea</taxon>
        <taxon>Dendrobatidae</taxon>
        <taxon>Dendrobatinae</taxon>
        <taxon>Ranitomeya</taxon>
    </lineage>
</organism>
<dbReference type="InterPro" id="IPR008331">
    <property type="entry name" value="Ferritin_DPS_dom"/>
</dbReference>
<keyword evidence="8" id="KW-1185">Reference proteome</keyword>
<evidence type="ECO:0000256" key="1">
    <source>
        <dbReference type="ARBA" id="ARBA00007513"/>
    </source>
</evidence>
<dbReference type="InterPro" id="IPR014034">
    <property type="entry name" value="Ferritin_CS"/>
</dbReference>
<dbReference type="SUPFAM" id="SSF47240">
    <property type="entry name" value="Ferritin-like"/>
    <property type="match status" value="1"/>
</dbReference>
<comment type="caution">
    <text evidence="7">The sequence shown here is derived from an EMBL/GenBank/DDBJ whole genome shotgun (WGS) entry which is preliminary data.</text>
</comment>
<proteinExistence type="inferred from homology"/>
<dbReference type="InterPro" id="IPR001519">
    <property type="entry name" value="Ferritin"/>
</dbReference>
<dbReference type="PROSITE" id="PS00540">
    <property type="entry name" value="FERRITIN_1"/>
    <property type="match status" value="1"/>
</dbReference>
<dbReference type="Proteomes" id="UP001176940">
    <property type="component" value="Unassembled WGS sequence"/>
</dbReference>
<evidence type="ECO:0000256" key="5">
    <source>
        <dbReference type="RuleBase" id="RU361145"/>
    </source>
</evidence>
<dbReference type="InterPro" id="IPR009078">
    <property type="entry name" value="Ferritin-like_SF"/>
</dbReference>
<dbReference type="Pfam" id="PF00210">
    <property type="entry name" value="Ferritin"/>
    <property type="match status" value="1"/>
</dbReference>
<accession>A0ABN9L584</accession>
<sequence>MPETWRDKTPQKTIGKDLTFQFPIVQGIVPTEVQQKGIMIDLYGLYSQHIGALPLNYIDLYGGTLHETAIKNFILFPGKEAITTTTIIMSSQIRQNYHQDSEAGVNRTVNLVLQASYTYQSIGFFFDRDDVALAKFSKFFREQSEEKREQAEKLLKFQNKRGGRIVLQDIKKPEADWGNGTNAMEHALKLEKGVNQALLDLHKIASTHADPHMRDFLEDEYLEKEVELMKKLGDHITNLKRVKAAEVGMGEYLFDKLTLDD</sequence>
<gene>
    <name evidence="7" type="ORF">RIMI_LOCUS4586770</name>
</gene>
<dbReference type="PANTHER" id="PTHR11431">
    <property type="entry name" value="FERRITIN"/>
    <property type="match status" value="1"/>
</dbReference>
<evidence type="ECO:0000256" key="4">
    <source>
        <dbReference type="ARBA" id="ARBA00023004"/>
    </source>
</evidence>
<keyword evidence="3 5" id="KW-0479">Metal-binding</keyword>
<dbReference type="InterPro" id="IPR009040">
    <property type="entry name" value="Ferritin-like_diiron"/>
</dbReference>
<evidence type="ECO:0000313" key="7">
    <source>
        <dbReference type="EMBL" id="CAJ0931061.1"/>
    </source>
</evidence>
<evidence type="ECO:0000313" key="8">
    <source>
        <dbReference type="Proteomes" id="UP001176940"/>
    </source>
</evidence>
<protein>
    <recommendedName>
        <fullName evidence="5">Ferritin</fullName>
    </recommendedName>
</protein>
<dbReference type="InterPro" id="IPR012347">
    <property type="entry name" value="Ferritin-like"/>
</dbReference>
<dbReference type="Gene3D" id="1.20.1260.10">
    <property type="match status" value="1"/>
</dbReference>
<evidence type="ECO:0000256" key="2">
    <source>
        <dbReference type="ARBA" id="ARBA00022434"/>
    </source>
</evidence>
<name>A0ABN9L584_9NEOB</name>
<evidence type="ECO:0000256" key="3">
    <source>
        <dbReference type="ARBA" id="ARBA00022723"/>
    </source>
</evidence>
<feature type="domain" description="Ferritin-like diiron" evidence="6">
    <location>
        <begin position="95"/>
        <end position="243"/>
    </location>
</feature>
<dbReference type="PANTHER" id="PTHR11431:SF47">
    <property type="entry name" value="FERRITIN LIGHT CHAIN"/>
    <property type="match status" value="1"/>
</dbReference>
<keyword evidence="4 5" id="KW-0408">Iron</keyword>
<dbReference type="CDD" id="cd01056">
    <property type="entry name" value="Euk_Ferritin"/>
    <property type="match status" value="1"/>
</dbReference>
<evidence type="ECO:0000259" key="6">
    <source>
        <dbReference type="PROSITE" id="PS50905"/>
    </source>
</evidence>
<reference evidence="7" key="1">
    <citation type="submission" date="2023-07" db="EMBL/GenBank/DDBJ databases">
        <authorList>
            <person name="Stuckert A."/>
        </authorList>
    </citation>
    <scope>NUCLEOTIDE SEQUENCE</scope>
</reference>
<comment type="similarity">
    <text evidence="1 5">Belongs to the ferritin family.</text>
</comment>
<dbReference type="PROSITE" id="PS50905">
    <property type="entry name" value="FERRITIN_LIKE"/>
    <property type="match status" value="1"/>
</dbReference>